<organism evidence="2 3">
    <name type="scientific">Leifsonia shinshuensis</name>
    <dbReference type="NCBI Taxonomy" id="150026"/>
    <lineage>
        <taxon>Bacteria</taxon>
        <taxon>Bacillati</taxon>
        <taxon>Actinomycetota</taxon>
        <taxon>Actinomycetes</taxon>
        <taxon>Micrococcales</taxon>
        <taxon>Microbacteriaceae</taxon>
        <taxon>Leifsonia</taxon>
    </lineage>
</organism>
<evidence type="ECO:0000256" key="1">
    <source>
        <dbReference type="SAM" id="Phobius"/>
    </source>
</evidence>
<reference evidence="3" key="1">
    <citation type="submission" date="2019-09" db="EMBL/GenBank/DDBJ databases">
        <title>Antimicrobial potential of Antarctic Bacteria.</title>
        <authorList>
            <person name="Benaud N."/>
            <person name="Edwards R.J."/>
            <person name="Ferrari B.C."/>
        </authorList>
    </citation>
    <scope>NUCLEOTIDE SEQUENCE [LARGE SCALE GENOMIC DNA]</scope>
    <source>
        <strain evidence="3">INR9</strain>
    </source>
</reference>
<dbReference type="Proteomes" id="UP000515511">
    <property type="component" value="Chromosome"/>
</dbReference>
<protein>
    <recommendedName>
        <fullName evidence="4">Prepilin-type N-terminal cleavage/methylation domain-containing protein</fullName>
    </recommendedName>
</protein>
<gene>
    <name evidence="2" type="ORF">F1C12_19350</name>
</gene>
<sequence>MRRVPASLRRDEGLTLVELTVAMALSVLIIGISVALFSSASKSQTTVTTRSSASNGAQLIMRTLTQGIENASEFTVQTSGSDLMLVARTAGTATTLTWSCRAWYYQASTSTIRTTTTADGTKILLPTAAQLATWTQLSTGIAAIGTTPVFQVAGPNLQVSFVSNVNAGQSVTMQTSILQQTGVGASGTCY</sequence>
<keyword evidence="1" id="KW-0812">Transmembrane</keyword>
<dbReference type="KEGG" id="lse:F1C12_19350"/>
<feature type="transmembrane region" description="Helical" evidence="1">
    <location>
        <begin position="21"/>
        <end position="40"/>
    </location>
</feature>
<evidence type="ECO:0000313" key="3">
    <source>
        <dbReference type="Proteomes" id="UP000515511"/>
    </source>
</evidence>
<dbReference type="AlphaFoldDB" id="A0A7G6YEY9"/>
<name>A0A7G6YEY9_9MICO</name>
<dbReference type="EMBL" id="CP043641">
    <property type="protein sequence ID" value="QNE37054.1"/>
    <property type="molecule type" value="Genomic_DNA"/>
</dbReference>
<keyword evidence="1" id="KW-1133">Transmembrane helix</keyword>
<proteinExistence type="predicted"/>
<evidence type="ECO:0000313" key="2">
    <source>
        <dbReference type="EMBL" id="QNE37054.1"/>
    </source>
</evidence>
<evidence type="ECO:0008006" key="4">
    <source>
        <dbReference type="Google" id="ProtNLM"/>
    </source>
</evidence>
<accession>A0A7G6YEY9</accession>
<keyword evidence="1" id="KW-0472">Membrane</keyword>
<dbReference type="RefSeq" id="WP_185276478.1">
    <property type="nucleotide sequence ID" value="NZ_CP043641.1"/>
</dbReference>
<dbReference type="InterPro" id="IPR012902">
    <property type="entry name" value="N_methyl_site"/>
</dbReference>
<dbReference type="PROSITE" id="PS00409">
    <property type="entry name" value="PROKAR_NTER_METHYL"/>
    <property type="match status" value="1"/>
</dbReference>